<dbReference type="GO" id="GO:0003677">
    <property type="term" value="F:DNA binding"/>
    <property type="evidence" value="ECO:0007669"/>
    <property type="project" value="UniProtKB-KW"/>
</dbReference>
<proteinExistence type="predicted"/>
<reference evidence="3 5" key="2">
    <citation type="journal article" date="2014" name="BMC Genomics">
        <title>An improved genome release (version Mt4.0) for the model legume Medicago truncatula.</title>
        <authorList>
            <person name="Tang H."/>
            <person name="Krishnakumar V."/>
            <person name="Bidwell S."/>
            <person name="Rosen B."/>
            <person name="Chan A."/>
            <person name="Zhou S."/>
            <person name="Gentzbittel L."/>
            <person name="Childs K.L."/>
            <person name="Yandell M."/>
            <person name="Gundlach H."/>
            <person name="Mayer K.F."/>
            <person name="Schwartz D.C."/>
            <person name="Town C.D."/>
        </authorList>
    </citation>
    <scope>GENOME REANNOTATION</scope>
    <source>
        <strain evidence="4 5">cv. Jemalong A17</strain>
    </source>
</reference>
<evidence type="ECO:0000313" key="3">
    <source>
        <dbReference type="EMBL" id="AES62126.1"/>
    </source>
</evidence>
<gene>
    <name evidence="3" type="ordered locus">MTR_1g094760</name>
</gene>
<dbReference type="eggNOG" id="ENOG502S57T">
    <property type="taxonomic scope" value="Eukaryota"/>
</dbReference>
<sequence>MSNLADEVMISPKKRARHDNEEKNQDRLSDLPDCLILHILSFLNSKHTVQTCILSKRWKLMWKRIPTLILDSSNFPTVKHFSIFVSKILTLRDTSTALHALDLHRHGSIEPQLLKKVLDCVYSHNTHLQQLGISLHGETCLILRGISSCCALTSLKLSLYSRGSYNFDTTLFPKSLNLPALTSLDLTNFAFCGDENGRAEPFLTFTRLNSLVISSCTLCIIFHLPLPKSSYLLQAFVHLLSTAVLIRKYVGAVSSVKHVNIDAQQYFALKEHPLILLSWLLDLANVESLKVTSPIIQILSLVPDLLEVKLTSLCNLKLLEVKLIPLRYSSLFVLMEEAMLKKAAAKSRKEAAKLRKEFKAGLKPPPIPDGIVDFLRQNLPSVEVKILTDYPSSFDLKQIEEPVKATKNTSCCSQFDAPYSSFAAPLNLHLCCAEKMASNVDNSDSMLWPDLVTKAFIDIMVDEVTKGNMPNGVFHTSTWTSMTTRLNSITNRSHKKEQLKAKMDRLRAMFHEFYSLLQNTGFTWNAETNIVTASEEVRQNYLKLLEIIFNKNNEREVLHQSYTQDPPNTDKENELDNQCCNIGSVNFVSVDNDSSNNDIQELESITSSGKQKHQVKDHTSMKESTSGRMGDAHAASGKIVEATSSHGTIDCSLTKCVIALEEIEDISDDIFGKALEKFKDPDWREMFMAMSNDRRRGWLFRL</sequence>
<feature type="region of interest" description="Disordered" evidence="1">
    <location>
        <begin position="1"/>
        <end position="24"/>
    </location>
</feature>
<organism evidence="3 5">
    <name type="scientific">Medicago truncatula</name>
    <name type="common">Barrel medic</name>
    <name type="synonym">Medicago tribuloides</name>
    <dbReference type="NCBI Taxonomy" id="3880"/>
    <lineage>
        <taxon>Eukaryota</taxon>
        <taxon>Viridiplantae</taxon>
        <taxon>Streptophyta</taxon>
        <taxon>Embryophyta</taxon>
        <taxon>Tracheophyta</taxon>
        <taxon>Spermatophyta</taxon>
        <taxon>Magnoliopsida</taxon>
        <taxon>eudicotyledons</taxon>
        <taxon>Gunneridae</taxon>
        <taxon>Pentapetalae</taxon>
        <taxon>rosids</taxon>
        <taxon>fabids</taxon>
        <taxon>Fabales</taxon>
        <taxon>Fabaceae</taxon>
        <taxon>Papilionoideae</taxon>
        <taxon>50 kb inversion clade</taxon>
        <taxon>NPAAA clade</taxon>
        <taxon>Hologalegina</taxon>
        <taxon>IRL clade</taxon>
        <taxon>Trifolieae</taxon>
        <taxon>Medicago</taxon>
    </lineage>
</organism>
<evidence type="ECO:0000256" key="1">
    <source>
        <dbReference type="SAM" id="MobiDB-lite"/>
    </source>
</evidence>
<reference evidence="4" key="3">
    <citation type="submission" date="2015-04" db="UniProtKB">
        <authorList>
            <consortium name="EnsemblPlants"/>
        </authorList>
    </citation>
    <scope>IDENTIFICATION</scope>
    <source>
        <strain evidence="4">cv. Jemalong A17</strain>
    </source>
</reference>
<dbReference type="AlphaFoldDB" id="G7I513"/>
<dbReference type="InterPro" id="IPR001810">
    <property type="entry name" value="F-box_dom"/>
</dbReference>
<dbReference type="Gene3D" id="1.20.1280.50">
    <property type="match status" value="1"/>
</dbReference>
<dbReference type="HOGENOM" id="CLU_342694_0_0_1"/>
<evidence type="ECO:0000259" key="2">
    <source>
        <dbReference type="PROSITE" id="PS50181"/>
    </source>
</evidence>
<dbReference type="InterPro" id="IPR053781">
    <property type="entry name" value="F-box_AtFBL13-like"/>
</dbReference>
<protein>
    <submittedName>
        <fullName evidence="3">Myb/SANT-like DNA-binding domain protein</fullName>
    </submittedName>
</protein>
<feature type="domain" description="F-box" evidence="2">
    <location>
        <begin position="25"/>
        <end position="78"/>
    </location>
</feature>
<dbReference type="InterPro" id="IPR036047">
    <property type="entry name" value="F-box-like_dom_sf"/>
</dbReference>
<dbReference type="InterPro" id="IPR024752">
    <property type="entry name" value="Myb/SANT-like_dom"/>
</dbReference>
<dbReference type="InterPro" id="IPR045026">
    <property type="entry name" value="LIMYB"/>
</dbReference>
<evidence type="ECO:0000313" key="5">
    <source>
        <dbReference type="Proteomes" id="UP000002051"/>
    </source>
</evidence>
<reference evidence="3 5" key="1">
    <citation type="journal article" date="2011" name="Nature">
        <title>The Medicago genome provides insight into the evolution of rhizobial symbioses.</title>
        <authorList>
            <person name="Young N.D."/>
            <person name="Debelle F."/>
            <person name="Oldroyd G.E."/>
            <person name="Geurts R."/>
            <person name="Cannon S.B."/>
            <person name="Udvardi M.K."/>
            <person name="Benedito V.A."/>
            <person name="Mayer K.F."/>
            <person name="Gouzy J."/>
            <person name="Schoof H."/>
            <person name="Van de Peer Y."/>
            <person name="Proost S."/>
            <person name="Cook D.R."/>
            <person name="Meyers B.C."/>
            <person name="Spannagl M."/>
            <person name="Cheung F."/>
            <person name="De Mita S."/>
            <person name="Krishnakumar V."/>
            <person name="Gundlach H."/>
            <person name="Zhou S."/>
            <person name="Mudge J."/>
            <person name="Bharti A.K."/>
            <person name="Murray J.D."/>
            <person name="Naoumkina M.A."/>
            <person name="Rosen B."/>
            <person name="Silverstein K.A."/>
            <person name="Tang H."/>
            <person name="Rombauts S."/>
            <person name="Zhao P.X."/>
            <person name="Zhou P."/>
            <person name="Barbe V."/>
            <person name="Bardou P."/>
            <person name="Bechner M."/>
            <person name="Bellec A."/>
            <person name="Berger A."/>
            <person name="Berges H."/>
            <person name="Bidwell S."/>
            <person name="Bisseling T."/>
            <person name="Choisne N."/>
            <person name="Couloux A."/>
            <person name="Denny R."/>
            <person name="Deshpande S."/>
            <person name="Dai X."/>
            <person name="Doyle J.J."/>
            <person name="Dudez A.M."/>
            <person name="Farmer A.D."/>
            <person name="Fouteau S."/>
            <person name="Franken C."/>
            <person name="Gibelin C."/>
            <person name="Gish J."/>
            <person name="Goldstein S."/>
            <person name="Gonzalez A.J."/>
            <person name="Green P.J."/>
            <person name="Hallab A."/>
            <person name="Hartog M."/>
            <person name="Hua A."/>
            <person name="Humphray S.J."/>
            <person name="Jeong D.H."/>
            <person name="Jing Y."/>
            <person name="Jocker A."/>
            <person name="Kenton S.M."/>
            <person name="Kim D.J."/>
            <person name="Klee K."/>
            <person name="Lai H."/>
            <person name="Lang C."/>
            <person name="Lin S."/>
            <person name="Macmil S.L."/>
            <person name="Magdelenat G."/>
            <person name="Matthews L."/>
            <person name="McCorrison J."/>
            <person name="Monaghan E.L."/>
            <person name="Mun J.H."/>
            <person name="Najar F.Z."/>
            <person name="Nicholson C."/>
            <person name="Noirot C."/>
            <person name="O'Bleness M."/>
            <person name="Paule C.R."/>
            <person name="Poulain J."/>
            <person name="Prion F."/>
            <person name="Qin B."/>
            <person name="Qu C."/>
            <person name="Retzel E.F."/>
            <person name="Riddle C."/>
            <person name="Sallet E."/>
            <person name="Samain S."/>
            <person name="Samson N."/>
            <person name="Sanders I."/>
            <person name="Saurat O."/>
            <person name="Scarpelli C."/>
            <person name="Schiex T."/>
            <person name="Segurens B."/>
            <person name="Severin A.J."/>
            <person name="Sherrier D.J."/>
            <person name="Shi R."/>
            <person name="Sims S."/>
            <person name="Singer S.R."/>
            <person name="Sinharoy S."/>
            <person name="Sterck L."/>
            <person name="Viollet A."/>
            <person name="Wang B.B."/>
            <person name="Wang K."/>
            <person name="Wang M."/>
            <person name="Wang X."/>
            <person name="Warfsmann J."/>
            <person name="Weissenbach J."/>
            <person name="White D.D."/>
            <person name="White J.D."/>
            <person name="Wiley G.B."/>
            <person name="Wincker P."/>
            <person name="Xing Y."/>
            <person name="Yang L."/>
            <person name="Yao Z."/>
            <person name="Ying F."/>
            <person name="Zhai J."/>
            <person name="Zhou L."/>
            <person name="Zuber A."/>
            <person name="Denarie J."/>
            <person name="Dixon R.A."/>
            <person name="May G.D."/>
            <person name="Schwartz D.C."/>
            <person name="Rogers J."/>
            <person name="Quetier F."/>
            <person name="Town C.D."/>
            <person name="Roe B.A."/>
        </authorList>
    </citation>
    <scope>NUCLEOTIDE SEQUENCE [LARGE SCALE GENOMIC DNA]</scope>
    <source>
        <strain evidence="3">A17</strain>
        <strain evidence="4 5">cv. Jemalong A17</strain>
    </source>
</reference>
<dbReference type="PANTHER" id="PTHR47584:SF14">
    <property type="entry name" value="L10-INTERACTING MYB DOMAIN-CONTAINING PROTEIN-LIKE"/>
    <property type="match status" value="1"/>
</dbReference>
<accession>G7I513</accession>
<keyword evidence="5" id="KW-1185">Reference proteome</keyword>
<dbReference type="Pfam" id="PF00646">
    <property type="entry name" value="F-box"/>
    <property type="match status" value="1"/>
</dbReference>
<dbReference type="EMBL" id="CM001217">
    <property type="protein sequence ID" value="AES62126.1"/>
    <property type="molecule type" value="Genomic_DNA"/>
</dbReference>
<dbReference type="EnsemblPlants" id="AES62126">
    <property type="protein sequence ID" value="AES62126"/>
    <property type="gene ID" value="MTR_1g094760"/>
</dbReference>
<dbReference type="PROSITE" id="PS50181">
    <property type="entry name" value="FBOX"/>
    <property type="match status" value="1"/>
</dbReference>
<keyword evidence="3" id="KW-0238">DNA-binding</keyword>
<dbReference type="SUPFAM" id="SSF81383">
    <property type="entry name" value="F-box domain"/>
    <property type="match status" value="1"/>
</dbReference>
<dbReference type="Proteomes" id="UP000002051">
    <property type="component" value="Unassembled WGS sequence"/>
</dbReference>
<evidence type="ECO:0000313" key="4">
    <source>
        <dbReference type="EnsemblPlants" id="AES62126"/>
    </source>
</evidence>
<feature type="region of interest" description="Disordered" evidence="1">
    <location>
        <begin position="605"/>
        <end position="630"/>
    </location>
</feature>
<dbReference type="CDD" id="cd22160">
    <property type="entry name" value="F-box_AtFBL13-like"/>
    <property type="match status" value="1"/>
</dbReference>
<dbReference type="Pfam" id="PF12776">
    <property type="entry name" value="Myb_DNA-bind_3"/>
    <property type="match status" value="1"/>
</dbReference>
<dbReference type="PANTHER" id="PTHR47584">
    <property type="match status" value="1"/>
</dbReference>
<name>G7I513_MEDTR</name>
<dbReference type="PaxDb" id="3880-AES62126"/>